<name>A0A2N3LII7_9BACI</name>
<dbReference type="Proteomes" id="UP000233440">
    <property type="component" value="Unassembled WGS sequence"/>
</dbReference>
<evidence type="ECO:0000256" key="4">
    <source>
        <dbReference type="ARBA" id="ARBA00022692"/>
    </source>
</evidence>
<dbReference type="InterPro" id="IPR005115">
    <property type="entry name" value="Gly_transporter"/>
</dbReference>
<comment type="subcellular location">
    <subcellularLocation>
        <location evidence="1">Cell membrane</location>
        <topology evidence="1">Multi-pass membrane protein</topology>
    </subcellularLocation>
</comment>
<keyword evidence="4 7" id="KW-0812">Transmembrane</keyword>
<evidence type="ECO:0000256" key="2">
    <source>
        <dbReference type="ARBA" id="ARBA00008193"/>
    </source>
</evidence>
<evidence type="ECO:0000256" key="3">
    <source>
        <dbReference type="ARBA" id="ARBA00022475"/>
    </source>
</evidence>
<sequence>MFCFGGGKIIVTWEILNIIGTLAFVISGALVAIEEKYDILGVYVLGFITAFGGGLIRNLLIDIPIRTIWEQDFLFGIAFLVITVVLIIPSKWILQWQKWIVFFDAIGLGAFAIQGANFAVSIKAPFIAIVIASTMTGAGGGMLRDVFAGRKPMIFHSDIYALWAALAGMAIGLNIVNGPYMTFFLLMLIVICRMLSVYYAWNLPQGIKWNDQQSMNNKRDA</sequence>
<dbReference type="AlphaFoldDB" id="A0A2N3LII7"/>
<reference evidence="9 10" key="1">
    <citation type="submission" date="2017-11" db="EMBL/GenBank/DDBJ databases">
        <title>Bacillus camelliae sp. nov., isolated from pu'er tea.</title>
        <authorList>
            <person name="Niu L."/>
        </authorList>
    </citation>
    <scope>NUCLEOTIDE SEQUENCE [LARGE SCALE GENOMIC DNA]</scope>
    <source>
        <strain evidence="9 10">7578-1</strain>
    </source>
</reference>
<evidence type="ECO:0000256" key="5">
    <source>
        <dbReference type="ARBA" id="ARBA00022989"/>
    </source>
</evidence>
<keyword evidence="3" id="KW-1003">Cell membrane</keyword>
<evidence type="ECO:0000259" key="8">
    <source>
        <dbReference type="Pfam" id="PF03458"/>
    </source>
</evidence>
<organism evidence="9 10">
    <name type="scientific">Heyndrickxia camelliae</name>
    <dbReference type="NCBI Taxonomy" id="1707093"/>
    <lineage>
        <taxon>Bacteria</taxon>
        <taxon>Bacillati</taxon>
        <taxon>Bacillota</taxon>
        <taxon>Bacilli</taxon>
        <taxon>Bacillales</taxon>
        <taxon>Bacillaceae</taxon>
        <taxon>Heyndrickxia</taxon>
    </lineage>
</organism>
<dbReference type="OrthoDB" id="9791874at2"/>
<feature type="transmembrane region" description="Helical" evidence="7">
    <location>
        <begin position="159"/>
        <end position="176"/>
    </location>
</feature>
<feature type="transmembrane region" description="Helical" evidence="7">
    <location>
        <begin position="40"/>
        <end position="61"/>
    </location>
</feature>
<evidence type="ECO:0000313" key="9">
    <source>
        <dbReference type="EMBL" id="PKR84405.1"/>
    </source>
</evidence>
<accession>A0A2N3LII7</accession>
<feature type="transmembrane region" description="Helical" evidence="7">
    <location>
        <begin position="182"/>
        <end position="201"/>
    </location>
</feature>
<feature type="domain" description="Glycine transporter" evidence="8">
    <location>
        <begin position="15"/>
        <end position="88"/>
    </location>
</feature>
<evidence type="ECO:0000256" key="6">
    <source>
        <dbReference type="ARBA" id="ARBA00023136"/>
    </source>
</evidence>
<feature type="transmembrane region" description="Helical" evidence="7">
    <location>
        <begin position="101"/>
        <end position="120"/>
    </location>
</feature>
<proteinExistence type="inferred from homology"/>
<dbReference type="GO" id="GO:0005886">
    <property type="term" value="C:plasma membrane"/>
    <property type="evidence" value="ECO:0007669"/>
    <property type="project" value="UniProtKB-SubCell"/>
</dbReference>
<evidence type="ECO:0000256" key="7">
    <source>
        <dbReference type="SAM" id="Phobius"/>
    </source>
</evidence>
<gene>
    <name evidence="9" type="ORF">CWO92_13505</name>
</gene>
<feature type="transmembrane region" description="Helical" evidence="7">
    <location>
        <begin position="15"/>
        <end position="33"/>
    </location>
</feature>
<protein>
    <recommendedName>
        <fullName evidence="8">Glycine transporter domain-containing protein</fullName>
    </recommendedName>
</protein>
<dbReference type="PANTHER" id="PTHR30506:SF3">
    <property type="entry name" value="UPF0126 INNER MEMBRANE PROTEIN YADS-RELATED"/>
    <property type="match status" value="1"/>
</dbReference>
<dbReference type="PANTHER" id="PTHR30506">
    <property type="entry name" value="INNER MEMBRANE PROTEIN"/>
    <property type="match status" value="1"/>
</dbReference>
<dbReference type="Pfam" id="PF03458">
    <property type="entry name" value="Gly_transporter"/>
    <property type="match status" value="2"/>
</dbReference>
<dbReference type="EMBL" id="PIQO01000010">
    <property type="protein sequence ID" value="PKR84405.1"/>
    <property type="molecule type" value="Genomic_DNA"/>
</dbReference>
<keyword evidence="10" id="KW-1185">Reference proteome</keyword>
<evidence type="ECO:0000256" key="1">
    <source>
        <dbReference type="ARBA" id="ARBA00004651"/>
    </source>
</evidence>
<keyword evidence="5 7" id="KW-1133">Transmembrane helix</keyword>
<evidence type="ECO:0000313" key="10">
    <source>
        <dbReference type="Proteomes" id="UP000233440"/>
    </source>
</evidence>
<comment type="similarity">
    <text evidence="2">Belongs to the UPF0126 family.</text>
</comment>
<feature type="transmembrane region" description="Helical" evidence="7">
    <location>
        <begin position="126"/>
        <end position="147"/>
    </location>
</feature>
<keyword evidence="6 7" id="KW-0472">Membrane</keyword>
<comment type="caution">
    <text evidence="9">The sequence shown here is derived from an EMBL/GenBank/DDBJ whole genome shotgun (WGS) entry which is preliminary data.</text>
</comment>
<feature type="domain" description="Glycine transporter" evidence="8">
    <location>
        <begin position="102"/>
        <end position="170"/>
    </location>
</feature>
<feature type="transmembrane region" description="Helical" evidence="7">
    <location>
        <begin position="73"/>
        <end position="94"/>
    </location>
</feature>